<dbReference type="Proteomes" id="UP000244168">
    <property type="component" value="Unassembled WGS sequence"/>
</dbReference>
<sequence>MQIIRYARLPIGYDAHAIQNELTGGNQQWLPHLNTYHYSGGWQVLPLRSPGGNHLNPVPDLMDNASFLDTDYMQLFPTVKKLVSLLQCPVMSVRFLNLRAGSVIKEHRDHQLSFEKGEARLHFPVITHADVEFYSEDQRIILNEGECWYLNANLPHRVSNNSSIDRIHLVIDCKVNPWLTAMVQGAPQIAIKEEEEDLSHYPAMIENLRQQDNEAARQLIIKLEQKLKDAERSRPAAAQG</sequence>
<accession>A0A2T5JG62</accession>
<gene>
    <name evidence="2" type="ORF">C8P68_101651</name>
</gene>
<dbReference type="InterPro" id="IPR027443">
    <property type="entry name" value="IPNS-like_sf"/>
</dbReference>
<dbReference type="Pfam" id="PF05118">
    <property type="entry name" value="Asp_Arg_Hydrox"/>
    <property type="match status" value="1"/>
</dbReference>
<organism evidence="2 3">
    <name type="scientific">Mucilaginibacter yixingensis</name>
    <dbReference type="NCBI Taxonomy" id="1295612"/>
    <lineage>
        <taxon>Bacteria</taxon>
        <taxon>Pseudomonadati</taxon>
        <taxon>Bacteroidota</taxon>
        <taxon>Sphingobacteriia</taxon>
        <taxon>Sphingobacteriales</taxon>
        <taxon>Sphingobacteriaceae</taxon>
        <taxon>Mucilaginibacter</taxon>
    </lineage>
</organism>
<dbReference type="AlphaFoldDB" id="A0A2T5JG62"/>
<evidence type="ECO:0000313" key="2">
    <source>
        <dbReference type="EMBL" id="PTR01417.1"/>
    </source>
</evidence>
<proteinExistence type="predicted"/>
<keyword evidence="3" id="KW-1185">Reference proteome</keyword>
<protein>
    <submittedName>
        <fullName evidence="2">Aspartyl/asparaginyl beta-hydroxylase</fullName>
    </submittedName>
</protein>
<name>A0A2T5JG62_9SPHI</name>
<dbReference type="InterPro" id="IPR007803">
    <property type="entry name" value="Asp/Arg/Pro-Hydrxlase"/>
</dbReference>
<reference evidence="2 3" key="1">
    <citation type="submission" date="2018-04" db="EMBL/GenBank/DDBJ databases">
        <title>Genomic Encyclopedia of Archaeal and Bacterial Type Strains, Phase II (KMG-II): from individual species to whole genera.</title>
        <authorList>
            <person name="Goeker M."/>
        </authorList>
    </citation>
    <scope>NUCLEOTIDE SEQUENCE [LARGE SCALE GENOMIC DNA]</scope>
    <source>
        <strain evidence="2 3">DSM 26809</strain>
    </source>
</reference>
<dbReference type="OrthoDB" id="1441538at2"/>
<dbReference type="EMBL" id="QAOQ01000001">
    <property type="protein sequence ID" value="PTR01417.1"/>
    <property type="molecule type" value="Genomic_DNA"/>
</dbReference>
<evidence type="ECO:0000259" key="1">
    <source>
        <dbReference type="Pfam" id="PF05118"/>
    </source>
</evidence>
<dbReference type="Gene3D" id="2.60.120.330">
    <property type="entry name" value="B-lactam Antibiotic, Isopenicillin N Synthase, Chain"/>
    <property type="match status" value="1"/>
</dbReference>
<comment type="caution">
    <text evidence="2">The sequence shown here is derived from an EMBL/GenBank/DDBJ whole genome shotgun (WGS) entry which is preliminary data.</text>
</comment>
<evidence type="ECO:0000313" key="3">
    <source>
        <dbReference type="Proteomes" id="UP000244168"/>
    </source>
</evidence>
<feature type="domain" description="Aspartyl/asparaginy/proline hydroxylase" evidence="1">
    <location>
        <begin position="18"/>
        <end position="174"/>
    </location>
</feature>
<dbReference type="SUPFAM" id="SSF51197">
    <property type="entry name" value="Clavaminate synthase-like"/>
    <property type="match status" value="1"/>
</dbReference>
<dbReference type="RefSeq" id="WP_107826805.1">
    <property type="nucleotide sequence ID" value="NZ_CP160205.1"/>
</dbReference>